<dbReference type="InterPro" id="IPR033948">
    <property type="entry name" value="ETF_beta_N"/>
</dbReference>
<dbReference type="InterPro" id="IPR012255">
    <property type="entry name" value="ETF_b"/>
</dbReference>
<keyword evidence="4" id="KW-0813">Transport</keyword>
<dbReference type="RefSeq" id="WP_034357496.1">
    <property type="nucleotide sequence ID" value="NZ_JHAC01000031.1"/>
</dbReference>
<dbReference type="Proteomes" id="UP000020492">
    <property type="component" value="Unassembled WGS sequence"/>
</dbReference>
<evidence type="ECO:0000256" key="6">
    <source>
        <dbReference type="ARBA" id="ARBA00025649"/>
    </source>
</evidence>
<dbReference type="GO" id="GO:0046395">
    <property type="term" value="P:carboxylic acid catabolic process"/>
    <property type="evidence" value="ECO:0007669"/>
    <property type="project" value="UniProtKB-ARBA"/>
</dbReference>
<evidence type="ECO:0000256" key="4">
    <source>
        <dbReference type="ARBA" id="ARBA00022448"/>
    </source>
</evidence>
<dbReference type="GO" id="GO:0009055">
    <property type="term" value="F:electron transfer activity"/>
    <property type="evidence" value="ECO:0007669"/>
    <property type="project" value="InterPro"/>
</dbReference>
<evidence type="ECO:0000256" key="5">
    <source>
        <dbReference type="ARBA" id="ARBA00022982"/>
    </source>
</evidence>
<dbReference type="PIRSF" id="PIRSF000090">
    <property type="entry name" value="Beta-ETF"/>
    <property type="match status" value="1"/>
</dbReference>
<keyword evidence="11" id="KW-1185">Reference proteome</keyword>
<dbReference type="Pfam" id="PF01012">
    <property type="entry name" value="ETF"/>
    <property type="match status" value="1"/>
</dbReference>
<name>A0A016QPS4_9DEIO</name>
<dbReference type="STRING" id="1476583.DEIPH_ctg031orf0044"/>
<dbReference type="SMART" id="SM00893">
    <property type="entry name" value="ETF"/>
    <property type="match status" value="1"/>
</dbReference>
<comment type="caution">
    <text evidence="10">The sequence shown here is derived from an EMBL/GenBank/DDBJ whole genome shotgun (WGS) entry which is preliminary data.</text>
</comment>
<gene>
    <name evidence="10" type="ORF">DEIPH_ctg031orf0044</name>
</gene>
<organism evidence="10 11">
    <name type="scientific">Deinococcus phoenicis</name>
    <dbReference type="NCBI Taxonomy" id="1476583"/>
    <lineage>
        <taxon>Bacteria</taxon>
        <taxon>Thermotogati</taxon>
        <taxon>Deinococcota</taxon>
        <taxon>Deinococci</taxon>
        <taxon>Deinococcales</taxon>
        <taxon>Deinococcaceae</taxon>
        <taxon>Deinococcus</taxon>
    </lineage>
</organism>
<comment type="similarity">
    <text evidence="1">Belongs to the ETF beta-subunit/FixA family.</text>
</comment>
<evidence type="ECO:0000313" key="11">
    <source>
        <dbReference type="Proteomes" id="UP000020492"/>
    </source>
</evidence>
<comment type="cofactor">
    <cofactor evidence="8">
        <name>AMP</name>
        <dbReference type="ChEBI" id="CHEBI:456215"/>
    </cofactor>
</comment>
<dbReference type="FunFam" id="3.40.50.620:FF:000011">
    <property type="entry name" value="Electron transfer flavoprotein subunit beta"/>
    <property type="match status" value="1"/>
</dbReference>
<protein>
    <recommendedName>
        <fullName evidence="3">Electron transfer flavoprotein subunit beta</fullName>
    </recommendedName>
    <alternativeName>
        <fullName evidence="7">Electron transfer flavoprotein small subunit</fullName>
    </alternativeName>
</protein>
<evidence type="ECO:0000313" key="10">
    <source>
        <dbReference type="EMBL" id="EYB67902.1"/>
    </source>
</evidence>
<dbReference type="OrthoDB" id="9804960at2"/>
<comment type="subunit">
    <text evidence="2">Heterodimer of an alpha and a beta subunit.</text>
</comment>
<accession>A0A016QPS4</accession>
<dbReference type="eggNOG" id="COG2086">
    <property type="taxonomic scope" value="Bacteria"/>
</dbReference>
<sequence length="253" mass="27408">MKILTLVRQVPDAEARVKINAQNVDLEGATLVIDGMDEYGVEEALRLREGGANVEEIVALAVGPKRVEDALRTALAMGVDRAIHVETDQALDPVALSRVVAQVAQSEGAGLILVGGQEADWDSQALGAATAERLGWPQLTWTNELAVEGDTLTGRHDVDDGNESFRAPLPAVVTTQQGLNEPRYPTLPNIMKAKKKELRKEDLGQYGAQPLVRVVNSEIQTRARLNRMIDGKDPQAAAEQLLDLLRNEAKVLA</sequence>
<dbReference type="SUPFAM" id="SSF52402">
    <property type="entry name" value="Adenine nucleotide alpha hydrolases-like"/>
    <property type="match status" value="1"/>
</dbReference>
<evidence type="ECO:0000256" key="8">
    <source>
        <dbReference type="ARBA" id="ARBA00049933"/>
    </source>
</evidence>
<evidence type="ECO:0000256" key="3">
    <source>
        <dbReference type="ARBA" id="ARBA00016797"/>
    </source>
</evidence>
<evidence type="ECO:0000256" key="2">
    <source>
        <dbReference type="ARBA" id="ARBA00011355"/>
    </source>
</evidence>
<dbReference type="CDD" id="cd01714">
    <property type="entry name" value="ETF_beta"/>
    <property type="match status" value="1"/>
</dbReference>
<evidence type="ECO:0000259" key="9">
    <source>
        <dbReference type="SMART" id="SM00893"/>
    </source>
</evidence>
<keyword evidence="5" id="KW-0249">Electron transport</keyword>
<reference evidence="10 11" key="1">
    <citation type="submission" date="2014-03" db="EMBL/GenBank/DDBJ databases">
        <title>Draft genome sequence of Deinococcus phoenicis 1P10ME.</title>
        <authorList>
            <person name="Stepanov V.G."/>
            <person name="Vaishampayan P."/>
            <person name="Venkateswaran K."/>
            <person name="Fox G.E."/>
        </authorList>
    </citation>
    <scope>NUCLEOTIDE SEQUENCE [LARGE SCALE GENOMIC DNA]</scope>
    <source>
        <strain evidence="10 11">1P10ME</strain>
    </source>
</reference>
<dbReference type="AlphaFoldDB" id="A0A016QPS4"/>
<dbReference type="Gene3D" id="3.40.50.620">
    <property type="entry name" value="HUPs"/>
    <property type="match status" value="1"/>
</dbReference>
<dbReference type="EMBL" id="JHAC01000031">
    <property type="protein sequence ID" value="EYB67902.1"/>
    <property type="molecule type" value="Genomic_DNA"/>
</dbReference>
<dbReference type="PANTHER" id="PTHR21294:SF8">
    <property type="entry name" value="ELECTRON TRANSFER FLAVOPROTEIN SUBUNIT BETA"/>
    <property type="match status" value="1"/>
</dbReference>
<feature type="domain" description="Electron transfer flavoprotein alpha/beta-subunit N-terminal" evidence="9">
    <location>
        <begin position="21"/>
        <end position="210"/>
    </location>
</feature>
<evidence type="ECO:0000256" key="7">
    <source>
        <dbReference type="ARBA" id="ARBA00042002"/>
    </source>
</evidence>
<dbReference type="InterPro" id="IPR014730">
    <property type="entry name" value="ETF_a/b_N"/>
</dbReference>
<dbReference type="PANTHER" id="PTHR21294">
    <property type="entry name" value="ELECTRON TRANSFER FLAVOPROTEIN BETA-SUBUNIT"/>
    <property type="match status" value="1"/>
</dbReference>
<proteinExistence type="inferred from homology"/>
<evidence type="ECO:0000256" key="1">
    <source>
        <dbReference type="ARBA" id="ARBA00007557"/>
    </source>
</evidence>
<dbReference type="InterPro" id="IPR014729">
    <property type="entry name" value="Rossmann-like_a/b/a_fold"/>
</dbReference>
<comment type="function">
    <text evidence="6">The electron transfer flavoprotein serves as a specific electron acceptor for other dehydrogenases. It transfers the electrons to the main respiratory chain via ETF-ubiquinone oxidoreductase (ETF dehydrogenase).</text>
</comment>
<dbReference type="PATRIC" id="fig|1476583.3.peg.2002"/>